<reference evidence="2" key="1">
    <citation type="submission" date="2018-04" db="EMBL/GenBank/DDBJ databases">
        <authorList>
            <person name="Lucker S."/>
            <person name="Sakoula D."/>
        </authorList>
    </citation>
    <scope>NUCLEOTIDE SEQUENCE [LARGE SCALE GENOMIC DNA]</scope>
</reference>
<proteinExistence type="predicted"/>
<evidence type="ECO:0000313" key="1">
    <source>
        <dbReference type="EMBL" id="SPP63518.1"/>
    </source>
</evidence>
<dbReference type="EC" id="1.4.3.-" evidence="1"/>
<gene>
    <name evidence="1" type="ORF">NITLEN_10604</name>
</gene>
<dbReference type="AlphaFoldDB" id="A0A330L183"/>
<sequence>MPKYAVMLEGEGCLIKLQKRPLGKVRAQKLERRGFFTTRFVEASDETEARKEAVRLVRDEIDSLICNEPNDPWKLSIDEVWEDPEEFDARAPGKGCTWY</sequence>
<protein>
    <submittedName>
        <fullName evidence="1">Putative Quinolinate synthetase</fullName>
        <ecNumber evidence="1">1.4.3.-</ecNumber>
    </submittedName>
</protein>
<dbReference type="Proteomes" id="UP000248168">
    <property type="component" value="Unassembled WGS sequence"/>
</dbReference>
<accession>A0A330L183</accession>
<keyword evidence="1" id="KW-0560">Oxidoreductase</keyword>
<evidence type="ECO:0000313" key="2">
    <source>
        <dbReference type="Proteomes" id="UP000248168"/>
    </source>
</evidence>
<dbReference type="InParanoid" id="A0A330L183"/>
<organism evidence="1 2">
    <name type="scientific">Nitrospira lenta</name>
    <dbReference type="NCBI Taxonomy" id="1436998"/>
    <lineage>
        <taxon>Bacteria</taxon>
        <taxon>Pseudomonadati</taxon>
        <taxon>Nitrospirota</taxon>
        <taxon>Nitrospiria</taxon>
        <taxon>Nitrospirales</taxon>
        <taxon>Nitrospiraceae</taxon>
        <taxon>Nitrospira</taxon>
    </lineage>
</organism>
<keyword evidence="2" id="KW-1185">Reference proteome</keyword>
<dbReference type="EMBL" id="OUNR01000001">
    <property type="protein sequence ID" value="SPP63518.1"/>
    <property type="molecule type" value="Genomic_DNA"/>
</dbReference>
<name>A0A330L183_9BACT</name>
<dbReference type="GO" id="GO:0016491">
    <property type="term" value="F:oxidoreductase activity"/>
    <property type="evidence" value="ECO:0007669"/>
    <property type="project" value="UniProtKB-KW"/>
</dbReference>